<name>A0ABX5Y7V8_9MICC</name>
<evidence type="ECO:0000313" key="2">
    <source>
        <dbReference type="Proteomes" id="UP000320717"/>
    </source>
</evidence>
<dbReference type="PANTHER" id="PTHR41291:SF1">
    <property type="entry name" value="DNA ALKYLATION REPAIR PROTEIN"/>
    <property type="match status" value="1"/>
</dbReference>
<dbReference type="EMBL" id="CP042260">
    <property type="protein sequence ID" value="QDY65431.1"/>
    <property type="molecule type" value="Genomic_DNA"/>
</dbReference>
<accession>A0ABX5Y7V8</accession>
<keyword evidence="2" id="KW-1185">Reference proteome</keyword>
<dbReference type="Proteomes" id="UP000320717">
    <property type="component" value="Chromosome"/>
</dbReference>
<dbReference type="Pfam" id="PF08713">
    <property type="entry name" value="DNA_alkylation"/>
    <property type="match status" value="1"/>
</dbReference>
<dbReference type="Gene3D" id="1.25.10.90">
    <property type="match status" value="1"/>
</dbReference>
<dbReference type="PANTHER" id="PTHR41291">
    <property type="entry name" value="DNA ALKYLATION REPAIR PROTEIN"/>
    <property type="match status" value="1"/>
</dbReference>
<protein>
    <submittedName>
        <fullName evidence="1">DNA alkylation repair protein</fullName>
    </submittedName>
</protein>
<evidence type="ECO:0000313" key="1">
    <source>
        <dbReference type="EMBL" id="QDY65431.1"/>
    </source>
</evidence>
<dbReference type="SUPFAM" id="SSF48371">
    <property type="entry name" value="ARM repeat"/>
    <property type="match status" value="1"/>
</dbReference>
<reference evidence="1 2" key="1">
    <citation type="submission" date="2019-07" db="EMBL/GenBank/DDBJ databases">
        <title>Complete Genome Sequence of drought tolerant Plant Growth-Promoting Rhizobacterium Glutamicibacter halophytocola DR408.</title>
        <authorList>
            <person name="Nishu S.D."/>
            <person name="Lee T.K."/>
        </authorList>
    </citation>
    <scope>NUCLEOTIDE SEQUENCE [LARGE SCALE GENOMIC DNA]</scope>
    <source>
        <strain evidence="1 2">DR408</strain>
    </source>
</reference>
<proteinExistence type="predicted"/>
<organism evidence="1 2">
    <name type="scientific">Glutamicibacter halophytocola</name>
    <dbReference type="NCBI Taxonomy" id="1933880"/>
    <lineage>
        <taxon>Bacteria</taxon>
        <taxon>Bacillati</taxon>
        <taxon>Actinomycetota</taxon>
        <taxon>Actinomycetes</taxon>
        <taxon>Micrococcales</taxon>
        <taxon>Micrococcaceae</taxon>
        <taxon>Glutamicibacter</taxon>
    </lineage>
</organism>
<sequence length="233" mass="26042">MMEETLSSQLGPESTVAEIQQALAELEDPKARAVNERHGDDFGVNLGKLRAIAKALKTNQELAQKLWDAKETPSRLVALLIAKPRSFTLEQLQAWSKEASTPKVQAWFLSYIVKKTKLLEELREELMRENDPVQLAAGWELTAHQVAKDPGRLDLPGLLDIIEDQMLDAPDRLQWAMNTTLAQIGIEHTALRERALAIGEKLQVLADYPTSPGCTSPFAPIWINEMVKRKAQA</sequence>
<dbReference type="RefSeq" id="WP_146275245.1">
    <property type="nucleotide sequence ID" value="NZ_CP042260.1"/>
</dbReference>
<gene>
    <name evidence="1" type="ORF">FQA45_03395</name>
</gene>
<dbReference type="InterPro" id="IPR014825">
    <property type="entry name" value="DNA_alkylation"/>
</dbReference>
<dbReference type="InterPro" id="IPR016024">
    <property type="entry name" value="ARM-type_fold"/>
</dbReference>